<dbReference type="PRINTS" id="PR00131">
    <property type="entry name" value="GLHYDRLASE1"/>
</dbReference>
<organism evidence="5">
    <name type="scientific">Eiseniibacteriota bacterium</name>
    <dbReference type="NCBI Taxonomy" id="2212470"/>
    <lineage>
        <taxon>Bacteria</taxon>
        <taxon>Candidatus Eiseniibacteriota</taxon>
    </lineage>
</organism>
<evidence type="ECO:0000313" key="5">
    <source>
        <dbReference type="EMBL" id="HGZ43696.1"/>
    </source>
</evidence>
<dbReference type="Pfam" id="PF00232">
    <property type="entry name" value="Glyco_hydro_1"/>
    <property type="match status" value="1"/>
</dbReference>
<evidence type="ECO:0000256" key="2">
    <source>
        <dbReference type="ARBA" id="ARBA00022801"/>
    </source>
</evidence>
<protein>
    <submittedName>
        <fullName evidence="5">Glycoside hydrolase family 1 protein</fullName>
    </submittedName>
</protein>
<gene>
    <name evidence="5" type="ORF">ENR23_09780</name>
</gene>
<keyword evidence="3" id="KW-0326">Glycosidase</keyword>
<dbReference type="InterPro" id="IPR017853">
    <property type="entry name" value="GH"/>
</dbReference>
<dbReference type="InterPro" id="IPR001360">
    <property type="entry name" value="Glyco_hydro_1"/>
</dbReference>
<evidence type="ECO:0000256" key="4">
    <source>
        <dbReference type="RuleBase" id="RU003690"/>
    </source>
</evidence>
<sequence>MSGATHAFPAGFLWGAATSAHQVEGRNVHNDWWRFEQLPGVIRGGAGSGDACRHYERFEEDFDLAAADGHNAHRLSIEWSRIEPEPGRIARAAVDHYHAVFAALRRRRLEPVVTLHHFTNPLWIADRGGWERRDTVDRFGDFARFCAREYGGEVDWWCTVNEPEVLAFRAYSEGIWPPAVRDNGRALGVIANLLEAHARAYRVLHAEDMADADGDGRACRVGFAKHLVQLAPLRPWLPTDRLLARFEDRVFNEAVLRAAVDGTIALSIPGARGVRREVPELRGALDWIGLNYYTRWQVRSLSPVPHVARAGAPLNDLGWEVWPAGLGEALARAARVTGAPVLVTENGVADEHDRLRPRALVEFVLHAAGAVRDGVPLLGYLHWSLLDNFEWADGYHGRFGLYRVDFADPARPRARTRSAELFARIARANGVPPDVAADAGLVL</sequence>
<evidence type="ECO:0000256" key="3">
    <source>
        <dbReference type="ARBA" id="ARBA00023295"/>
    </source>
</evidence>
<accession>A0A832I2Q2</accession>
<dbReference type="AlphaFoldDB" id="A0A832I2Q2"/>
<proteinExistence type="inferred from homology"/>
<evidence type="ECO:0000256" key="1">
    <source>
        <dbReference type="ARBA" id="ARBA00010838"/>
    </source>
</evidence>
<dbReference type="PANTHER" id="PTHR10353">
    <property type="entry name" value="GLYCOSYL HYDROLASE"/>
    <property type="match status" value="1"/>
</dbReference>
<dbReference type="EMBL" id="DSQF01000020">
    <property type="protein sequence ID" value="HGZ43696.1"/>
    <property type="molecule type" value="Genomic_DNA"/>
</dbReference>
<comment type="caution">
    <text evidence="5">The sequence shown here is derived from an EMBL/GenBank/DDBJ whole genome shotgun (WGS) entry which is preliminary data.</text>
</comment>
<reference evidence="5" key="1">
    <citation type="journal article" date="2020" name="mSystems">
        <title>Genome- and Community-Level Interaction Insights into Carbon Utilization and Element Cycling Functions of Hydrothermarchaeota in Hydrothermal Sediment.</title>
        <authorList>
            <person name="Zhou Z."/>
            <person name="Liu Y."/>
            <person name="Xu W."/>
            <person name="Pan J."/>
            <person name="Luo Z.H."/>
            <person name="Li M."/>
        </authorList>
    </citation>
    <scope>NUCLEOTIDE SEQUENCE [LARGE SCALE GENOMIC DNA]</scope>
    <source>
        <strain evidence="5">SpSt-381</strain>
    </source>
</reference>
<dbReference type="GO" id="GO:0005975">
    <property type="term" value="P:carbohydrate metabolic process"/>
    <property type="evidence" value="ECO:0007669"/>
    <property type="project" value="InterPro"/>
</dbReference>
<dbReference type="PANTHER" id="PTHR10353:SF209">
    <property type="entry name" value="GALACTOLIPID GALACTOSYLTRANSFERASE SFR2, CHLOROPLASTIC"/>
    <property type="match status" value="1"/>
</dbReference>
<keyword evidence="2 5" id="KW-0378">Hydrolase</keyword>
<name>A0A832I2Q2_UNCEI</name>
<dbReference type="GO" id="GO:0008422">
    <property type="term" value="F:beta-glucosidase activity"/>
    <property type="evidence" value="ECO:0007669"/>
    <property type="project" value="TreeGrafter"/>
</dbReference>
<comment type="similarity">
    <text evidence="1 4">Belongs to the glycosyl hydrolase 1 family.</text>
</comment>
<dbReference type="SUPFAM" id="SSF51445">
    <property type="entry name" value="(Trans)glycosidases"/>
    <property type="match status" value="1"/>
</dbReference>
<dbReference type="Gene3D" id="3.20.20.80">
    <property type="entry name" value="Glycosidases"/>
    <property type="match status" value="1"/>
</dbReference>